<dbReference type="Pfam" id="PF13581">
    <property type="entry name" value="HATPase_c_2"/>
    <property type="match status" value="1"/>
</dbReference>
<reference evidence="2" key="1">
    <citation type="submission" date="2021-04" db="EMBL/GenBank/DDBJ databases">
        <authorList>
            <person name="Postec A."/>
        </authorList>
    </citation>
    <scope>NUCLEOTIDE SEQUENCE</scope>
    <source>
        <strain evidence="2">F1F22</strain>
    </source>
</reference>
<accession>A0AAX3BBV6</accession>
<organism evidence="2 3">
    <name type="scientific">Thermospira aquatica</name>
    <dbReference type="NCBI Taxonomy" id="2828656"/>
    <lineage>
        <taxon>Bacteria</taxon>
        <taxon>Pseudomonadati</taxon>
        <taxon>Spirochaetota</taxon>
        <taxon>Spirochaetia</taxon>
        <taxon>Brevinematales</taxon>
        <taxon>Thermospiraceae</taxon>
        <taxon>Thermospira</taxon>
    </lineage>
</organism>
<keyword evidence="3" id="KW-1185">Reference proteome</keyword>
<dbReference type="Proteomes" id="UP001056539">
    <property type="component" value="Chromosome"/>
</dbReference>
<dbReference type="GO" id="GO:0005524">
    <property type="term" value="F:ATP binding"/>
    <property type="evidence" value="ECO:0007669"/>
    <property type="project" value="UniProtKB-KW"/>
</dbReference>
<dbReference type="AlphaFoldDB" id="A0AAX3BBV6"/>
<keyword evidence="2" id="KW-0067">ATP-binding</keyword>
<reference evidence="2" key="2">
    <citation type="submission" date="2022-06" db="EMBL/GenBank/DDBJ databases">
        <title>Thermospira aquatica gen. nov., sp. nov.</title>
        <authorList>
            <person name="Ben Ali Gam Z."/>
            <person name="Labat M."/>
        </authorList>
    </citation>
    <scope>NUCLEOTIDE SEQUENCE</scope>
    <source>
        <strain evidence="2">F1F22</strain>
    </source>
</reference>
<protein>
    <submittedName>
        <fullName evidence="2">ATP-binding protein</fullName>
    </submittedName>
</protein>
<keyword evidence="2" id="KW-0547">Nucleotide-binding</keyword>
<sequence length="301" mass="34915">MNGKRRFPLKVKDELLDFTLTQNVWLTVNNTSKRFYRLGRSSDKFSLRLGIDLWEKRAYDYEVSIDQLRNVLEYDKGIVKILREDGVFYYIGACDVPFKRLEKGKSVITKEGDVLIALDKPLDKELLISRSKRECDLVADQALSYLERYMRRFFRGTNILYMLQFLPAEKYTFFIQATLGAVGLTTEMFRNKLITYHCPEHWHIEMVIHEALVNAITYGSQLDYTKKVAIGYEIGPEGLRVFIHDQGEGFDVKRHVPVSLIDRETITGRGIRLMKNLATSLVYNKNGNAISLLFNFKETLG</sequence>
<dbReference type="KEGG" id="taqu:KDW03_09785"/>
<evidence type="ECO:0000313" key="3">
    <source>
        <dbReference type="Proteomes" id="UP001056539"/>
    </source>
</evidence>
<gene>
    <name evidence="2" type="ORF">KDW03_09785</name>
</gene>
<dbReference type="SUPFAM" id="SSF55874">
    <property type="entry name" value="ATPase domain of HSP90 chaperone/DNA topoisomerase II/histidine kinase"/>
    <property type="match status" value="1"/>
</dbReference>
<evidence type="ECO:0000313" key="2">
    <source>
        <dbReference type="EMBL" id="URA09762.1"/>
    </source>
</evidence>
<name>A0AAX3BBV6_9SPIR</name>
<proteinExistence type="predicted"/>
<evidence type="ECO:0000259" key="1">
    <source>
        <dbReference type="Pfam" id="PF13581"/>
    </source>
</evidence>
<dbReference type="InterPro" id="IPR036890">
    <property type="entry name" value="HATPase_C_sf"/>
</dbReference>
<dbReference type="CDD" id="cd16936">
    <property type="entry name" value="HATPase_RsbW-like"/>
    <property type="match status" value="1"/>
</dbReference>
<dbReference type="Gene3D" id="3.30.565.10">
    <property type="entry name" value="Histidine kinase-like ATPase, C-terminal domain"/>
    <property type="match status" value="1"/>
</dbReference>
<dbReference type="EMBL" id="CP073355">
    <property type="protein sequence ID" value="URA09762.1"/>
    <property type="molecule type" value="Genomic_DNA"/>
</dbReference>
<feature type="domain" description="Histidine kinase/HSP90-like ATPase" evidence="1">
    <location>
        <begin position="197"/>
        <end position="292"/>
    </location>
</feature>
<dbReference type="InterPro" id="IPR003594">
    <property type="entry name" value="HATPase_dom"/>
</dbReference>
<dbReference type="RefSeq" id="WP_271434896.1">
    <property type="nucleotide sequence ID" value="NZ_CP073355.1"/>
</dbReference>